<dbReference type="AlphaFoldDB" id="A0AAX3GX80"/>
<feature type="domain" description="Thioredoxin" evidence="1">
    <location>
        <begin position="34"/>
        <end position="189"/>
    </location>
</feature>
<dbReference type="PROSITE" id="PS51257">
    <property type="entry name" value="PROKAR_LIPOPROTEIN"/>
    <property type="match status" value="1"/>
</dbReference>
<dbReference type="PANTHER" id="PTHR42852:SF13">
    <property type="entry name" value="PROTEIN DIPZ"/>
    <property type="match status" value="1"/>
</dbReference>
<sequence length="195" mass="22016">MKRFFTLVLGCIFVLGVVSGCNKKTETNLVETNKNNSEWFNNLVTEDVDGNKVTKDVFSSKELTLINTWTTWCGPCIGEMPELEALSKEYENNNSNVAIKGLIVEVDGTDMKTGLSDKEKELVKDIMKKSGATYQQLTVSEGLKKTDFKRTIEFPTTYFVDKKGNFVGEKVTGANSKEEWKKIIDERLKMVKDSE</sequence>
<dbReference type="RefSeq" id="WP_003424649.1">
    <property type="nucleotide sequence ID" value="NZ_BEHB01000002.1"/>
</dbReference>
<accession>A0AAX3GX80</accession>
<comment type="caution">
    <text evidence="2">The sequence shown here is derived from an EMBL/GenBank/DDBJ whole genome shotgun (WGS) entry which is preliminary data.</text>
</comment>
<dbReference type="InterPro" id="IPR013740">
    <property type="entry name" value="Redoxin"/>
</dbReference>
<dbReference type="Proteomes" id="UP000346772">
    <property type="component" value="Unassembled WGS sequence"/>
</dbReference>
<dbReference type="InterPro" id="IPR050553">
    <property type="entry name" value="Thioredoxin_ResA/DsbE_sf"/>
</dbReference>
<name>A0AAX3GX80_CLODI</name>
<dbReference type="EMBL" id="CAADAT010000003">
    <property type="protein sequence ID" value="VFD53342.1"/>
    <property type="molecule type" value="Genomic_DNA"/>
</dbReference>
<dbReference type="InterPro" id="IPR036249">
    <property type="entry name" value="Thioredoxin-like_sf"/>
</dbReference>
<organism evidence="2 3">
    <name type="scientific">Clostridioides difficile</name>
    <name type="common">Peptoclostridium difficile</name>
    <dbReference type="NCBI Taxonomy" id="1496"/>
    <lineage>
        <taxon>Bacteria</taxon>
        <taxon>Bacillati</taxon>
        <taxon>Bacillota</taxon>
        <taxon>Clostridia</taxon>
        <taxon>Peptostreptococcales</taxon>
        <taxon>Peptostreptococcaceae</taxon>
        <taxon>Clostridioides</taxon>
    </lineage>
</organism>
<dbReference type="InterPro" id="IPR013766">
    <property type="entry name" value="Thioredoxin_domain"/>
</dbReference>
<gene>
    <name evidence="2" type="primary">tlpA</name>
    <name evidence="2" type="ORF">SAMEA1710456_00806</name>
</gene>
<dbReference type="CDD" id="cd02966">
    <property type="entry name" value="TlpA_like_family"/>
    <property type="match status" value="1"/>
</dbReference>
<evidence type="ECO:0000313" key="3">
    <source>
        <dbReference type="Proteomes" id="UP000346772"/>
    </source>
</evidence>
<dbReference type="PROSITE" id="PS51352">
    <property type="entry name" value="THIOREDOXIN_2"/>
    <property type="match status" value="1"/>
</dbReference>
<dbReference type="PANTHER" id="PTHR42852">
    <property type="entry name" value="THIOL:DISULFIDE INTERCHANGE PROTEIN DSBE"/>
    <property type="match status" value="1"/>
</dbReference>
<dbReference type="Pfam" id="PF08534">
    <property type="entry name" value="Redoxin"/>
    <property type="match status" value="1"/>
</dbReference>
<protein>
    <submittedName>
        <fullName evidence="2">Thioredoxin</fullName>
    </submittedName>
</protein>
<evidence type="ECO:0000259" key="1">
    <source>
        <dbReference type="PROSITE" id="PS51352"/>
    </source>
</evidence>
<dbReference type="GO" id="GO:0016491">
    <property type="term" value="F:oxidoreductase activity"/>
    <property type="evidence" value="ECO:0007669"/>
    <property type="project" value="InterPro"/>
</dbReference>
<reference evidence="2 3" key="1">
    <citation type="submission" date="2019-02" db="EMBL/GenBank/DDBJ databases">
        <authorList>
            <consortium name="Pathogen Informatics"/>
        </authorList>
    </citation>
    <scope>NUCLEOTIDE SEQUENCE [LARGE SCALE GENOMIC DNA]</scope>
    <source>
        <strain evidence="2 3">078GUE027</strain>
    </source>
</reference>
<dbReference type="Gene3D" id="3.40.30.10">
    <property type="entry name" value="Glutaredoxin"/>
    <property type="match status" value="1"/>
</dbReference>
<evidence type="ECO:0000313" key="2">
    <source>
        <dbReference type="EMBL" id="VFD53342.1"/>
    </source>
</evidence>
<dbReference type="SUPFAM" id="SSF52833">
    <property type="entry name" value="Thioredoxin-like"/>
    <property type="match status" value="1"/>
</dbReference>
<proteinExistence type="predicted"/>